<dbReference type="RefSeq" id="WP_035593395.1">
    <property type="nucleotide sequence ID" value="NZ_ARYM01000001.1"/>
</dbReference>
<reference evidence="4 5" key="1">
    <citation type="journal article" date="2014" name="Antonie Van Leeuwenhoek">
        <title>Hyphomonas beringensis sp. nov. and Hyphomonas chukchiensis sp. nov., isolated from surface seawater of the Bering Sea and Chukchi Sea.</title>
        <authorList>
            <person name="Li C."/>
            <person name="Lai Q."/>
            <person name="Li G."/>
            <person name="Dong C."/>
            <person name="Wang J."/>
            <person name="Liao Y."/>
            <person name="Shao Z."/>
        </authorList>
    </citation>
    <scope>NUCLEOTIDE SEQUENCE [LARGE SCALE GENOMIC DNA]</scope>
    <source>
        <strain evidence="4 5">PS728</strain>
    </source>
</reference>
<accession>A0A062VPB9</accession>
<name>A0A062VPB9_9PROT</name>
<dbReference type="InterPro" id="IPR039298">
    <property type="entry name" value="ACOT13"/>
</dbReference>
<evidence type="ECO:0000259" key="3">
    <source>
        <dbReference type="Pfam" id="PF03061"/>
    </source>
</evidence>
<dbReference type="SUPFAM" id="SSF54637">
    <property type="entry name" value="Thioesterase/thiol ester dehydrase-isomerase"/>
    <property type="match status" value="1"/>
</dbReference>
<comment type="caution">
    <text evidence="4">The sequence shown here is derived from an EMBL/GenBank/DDBJ whole genome shotgun (WGS) entry which is preliminary data.</text>
</comment>
<dbReference type="STRING" id="1280954.HPO_01100"/>
<dbReference type="InterPro" id="IPR006683">
    <property type="entry name" value="Thioestr_dom"/>
</dbReference>
<dbReference type="eggNOG" id="COG2050">
    <property type="taxonomic scope" value="Bacteria"/>
</dbReference>
<keyword evidence="5" id="KW-1185">Reference proteome</keyword>
<dbReference type="GO" id="GO:0047617">
    <property type="term" value="F:fatty acyl-CoA hydrolase activity"/>
    <property type="evidence" value="ECO:0007669"/>
    <property type="project" value="InterPro"/>
</dbReference>
<evidence type="ECO:0000313" key="5">
    <source>
        <dbReference type="Proteomes" id="UP000027100"/>
    </source>
</evidence>
<evidence type="ECO:0000256" key="2">
    <source>
        <dbReference type="ARBA" id="ARBA00022801"/>
    </source>
</evidence>
<sequence>MTESTVPEGYSPHFRKSRFTNPWEPLFSKTLAREVSIGLVLSEAHCNSRGLVHGGLIASLADNAMGLSCVAALQEDGRGAPGGLVTITLNTDYLGSARIGQWLATDTHFVKAGGSICFADCLVRADGVPVARASATFKVLQAG</sequence>
<dbReference type="OrthoDB" id="3477511at2"/>
<proteinExistence type="inferred from homology"/>
<dbReference type="InterPro" id="IPR029069">
    <property type="entry name" value="HotDog_dom_sf"/>
</dbReference>
<dbReference type="CDD" id="cd03443">
    <property type="entry name" value="PaaI_thioesterase"/>
    <property type="match status" value="1"/>
</dbReference>
<dbReference type="PANTHER" id="PTHR21660:SF1">
    <property type="entry name" value="ACYL-COENZYME A THIOESTERASE 13"/>
    <property type="match status" value="1"/>
</dbReference>
<feature type="domain" description="Thioesterase" evidence="3">
    <location>
        <begin position="50"/>
        <end position="127"/>
    </location>
</feature>
<dbReference type="Proteomes" id="UP000027100">
    <property type="component" value="Unassembled WGS sequence"/>
</dbReference>
<dbReference type="PANTHER" id="PTHR21660">
    <property type="entry name" value="THIOESTERASE SUPERFAMILY MEMBER-RELATED"/>
    <property type="match status" value="1"/>
</dbReference>
<dbReference type="EMBL" id="ARYM01000001">
    <property type="protein sequence ID" value="KDA00583.1"/>
    <property type="molecule type" value="Genomic_DNA"/>
</dbReference>
<organism evidence="4 5">
    <name type="scientific">Hyphomonas polymorpha PS728</name>
    <dbReference type="NCBI Taxonomy" id="1280954"/>
    <lineage>
        <taxon>Bacteria</taxon>
        <taxon>Pseudomonadati</taxon>
        <taxon>Pseudomonadota</taxon>
        <taxon>Alphaproteobacteria</taxon>
        <taxon>Hyphomonadales</taxon>
        <taxon>Hyphomonadaceae</taxon>
        <taxon>Hyphomonas</taxon>
    </lineage>
</organism>
<evidence type="ECO:0000256" key="1">
    <source>
        <dbReference type="ARBA" id="ARBA00008324"/>
    </source>
</evidence>
<evidence type="ECO:0000313" key="4">
    <source>
        <dbReference type="EMBL" id="KDA00583.1"/>
    </source>
</evidence>
<protein>
    <submittedName>
        <fullName evidence="4">Thioesterase</fullName>
    </submittedName>
</protein>
<dbReference type="PATRIC" id="fig|1280954.3.peg.225"/>
<keyword evidence="2" id="KW-0378">Hydrolase</keyword>
<gene>
    <name evidence="4" type="ORF">HPO_01100</name>
</gene>
<comment type="similarity">
    <text evidence="1">Belongs to the thioesterase PaaI family.</text>
</comment>
<dbReference type="AlphaFoldDB" id="A0A062VPB9"/>
<dbReference type="Gene3D" id="3.10.129.10">
    <property type="entry name" value="Hotdog Thioesterase"/>
    <property type="match status" value="1"/>
</dbReference>
<dbReference type="Pfam" id="PF03061">
    <property type="entry name" value="4HBT"/>
    <property type="match status" value="1"/>
</dbReference>